<evidence type="ECO:0000313" key="6">
    <source>
        <dbReference type="Proteomes" id="UP000264800"/>
    </source>
</evidence>
<evidence type="ECO:0000256" key="1">
    <source>
        <dbReference type="SAM" id="MobiDB-lite"/>
    </source>
</evidence>
<feature type="region of interest" description="Disordered" evidence="1">
    <location>
        <begin position="730"/>
        <end position="761"/>
    </location>
</feature>
<dbReference type="Pfam" id="PF21989">
    <property type="entry name" value="RA_2"/>
    <property type="match status" value="1"/>
</dbReference>
<dbReference type="Gene3D" id="3.10.20.90">
    <property type="entry name" value="Phosphatidylinositol 3-kinase Catalytic Subunit, Chain A, domain 1"/>
    <property type="match status" value="1"/>
</dbReference>
<dbReference type="Pfam" id="PF00595">
    <property type="entry name" value="PDZ"/>
    <property type="match status" value="1"/>
</dbReference>
<feature type="compositionally biased region" description="Basic residues" evidence="1">
    <location>
        <begin position="562"/>
        <end position="576"/>
    </location>
</feature>
<evidence type="ECO:0000259" key="3">
    <source>
        <dbReference type="PROSITE" id="PS50106"/>
    </source>
</evidence>
<dbReference type="InterPro" id="IPR041779">
    <property type="entry name" value="FRMPD1/3/4_FERM_C"/>
</dbReference>
<dbReference type="PROSITE" id="PS50057">
    <property type="entry name" value="FERM_3"/>
    <property type="match status" value="1"/>
</dbReference>
<dbReference type="InterPro" id="IPR011993">
    <property type="entry name" value="PH-like_dom_sf"/>
</dbReference>
<name>A0A3Q3BDM1_KRYMA</name>
<dbReference type="CTD" id="101886200"/>
<sequence>MELQDRSRSPSRRTSRVEQVVGRWLRRSRDLGSRSHSLSRDCVAVDGKAAESGSSEQRNYPFRFNVQIQRDPSLSCHGLTLSSQTPILVQEITTGGPADGRLVPGDQLVKINNVAVDDLTPEQAAEIIRECHDTLTMTVVRIMQGPKSSFITPEKRAKLRSNPVKVHFAEEVEVNGHSQGNSLLFLPNVLKVYLENGQTKAFKFEPGTTVKDIVMTLKEKLSLGRIEHFSLVLEQQHGSSKLLLLHDDERIQQVVQKKEVHDYRCLFRVCFLPKDLRTLLQEDPTTFEYLYLQGVNDVLQERYAVEMRCNTALRLAALHIQERLVSCGLSPKANLKTVTKTWGIENFVSSTLLRNMRDKDLKKAISYHMKKSQSLHDSKQKGPPVDQARINYLEELSDLKCFGGKSFSATMMLQDRESTVTLLVGARYGVSQVVNHKLSILTTLTEFTSITRIELLPESDRVSLVKMYLQDIKPITLLLEAAAAKDLSCLVAGYCRVFVEPNLNVFLWTEDKKHRVSAEEGYVSRCASDSDDSSELDMEPLVSLTSHDGKPRLRSTSDSDGRKRKNRDRTRHRGGRQKGDVLLEVKKLKESGADGEKETHKDTLETERDGAEIQIRITDDDSRKQVEQKVKVGDGEDEGAAEEVASEASDSCHTDSHILTSPSSDSLDALEEDDLISCSSSSAHPNTVSETRACVRSPFQLYLHSDSHVQPHLLAPPPAHSHPLIHLTAVSSSEGGGEGGGGDPHILTSTSSQSPDVQNHPADLCSVDGSLCFAELSRLADLLPSPPEASEEDDDEELRRRGNVQKELSVTGGSESGEDGVKELPHSPSPSSPSSHKNYVFNFNQSDARCYYNLCSNITPDSARSPPRPQPPDEEDVCEEEEEEEEEEVGGGAEEPDPIPILQPPPGFGDSSSDEDEFFDARDRFTSPEDSTSGAVQRDVFTEMNPNCWVLMEANRDGGAEGNKTQEHEKRGGVETFFYSKKRSRKRRSFMETDYTARVSYPEPDPESKHNLLKNRLSGSSDGQMLSLDPEPSEQTQNPSPTVSSLTHIEGEPAQLESKPILSKPRPRRPGSDSASDQKQDLKSFSRSRKQDMEMEPDAMESKSVTDGVMAASPAITVIRCRVGPDGKESTDRRGDGKEEGEGREEAGEEKEEPTGVFANHMFMPRITKEGGKEKEERMGESSSSLKRPLISDDKVGQEANALPESLTELNQEGGKDPLESHLIAPQINTNVDKYFPLLCSPPPPPPSPVLPPKLDVHKSKTDCSLKEKRNSENMETSSKMNVLNHKQESPVLRLDAADHTDETKLLTSVNDDGVSGVPKFTITASDEVTESSNSDNVFEDDDDVVTSYSLNYCSDDEKENRTITAKRGTGDSLTAADKHEPSISIQPLLNCEVQTKSHSVDANYNLAINSITAKLGAATSLLSPTFNSGVQKPNLLSPEAKERLPAGKDNTVHSLSKEPLQSAHFLFQACSPTIMGPLSASTLRGKIQNLPLYLSRSHESLNRAEVGGTAQSPAEDISTDDTDASNIQTVGVEMGGAAESDNSDDSDATVTESVVDREFLGETTSAGSEVKDGPVCMEPKPCHQSPNSRCNDSTPGPVTEPPASIITLLQNDTKGLKVDTPGSLPNTPELNIQVNSLQEDVPGHKVSDQSALTQIVVTTQNLNGPGLAFHGPSQRTSTDRPLMGLCRPSDQNSDPSRTPSAGCRVFAICEDLSRAKAPADSASAPPLKSELGCGSVLASGCESVTEGLQAPLDVCGCPTAYTNCFSGEDNFDEELTVYEFSCRSQSSSLTQTSRAGLHLITSPPIPSFISPLPPPFPRPIFFSSSTSELSPLLSPQSNTSYMSQKHKDTISHLGQQCYPEPPAGFKVLSKDVDKLLCILEGSGVDRSVAGHGGRHPRDTCPVHFTENKRLLQLEARRLMTGCQKVVGIGQSPQEMLHSLVDSFRTLVELAGICLWFSGCDRCDRRNAEAVAGLADVARSFRDFCLAAERASSNRTCQDLSTKLLAKQCTALTASVFCLTQLFRTLTSL</sequence>
<dbReference type="Proteomes" id="UP000264800">
    <property type="component" value="Unplaced"/>
</dbReference>
<feature type="compositionally biased region" description="Polar residues" evidence="1">
    <location>
        <begin position="747"/>
        <end position="757"/>
    </location>
</feature>
<feature type="compositionally biased region" description="Gly residues" evidence="1">
    <location>
        <begin position="734"/>
        <end position="743"/>
    </location>
</feature>
<dbReference type="FunFam" id="2.30.29.30:FF:000066">
    <property type="entry name" value="FERM and PDZ domain-containing protein 4"/>
    <property type="match status" value="1"/>
</dbReference>
<protein>
    <submittedName>
        <fullName evidence="5">FERM and PDZ domain-containing protein 1-like</fullName>
    </submittedName>
</protein>
<feature type="compositionally biased region" description="Acidic residues" evidence="1">
    <location>
        <begin position="872"/>
        <end position="897"/>
    </location>
</feature>
<feature type="compositionally biased region" description="Basic and acidic residues" evidence="1">
    <location>
        <begin position="1123"/>
        <end position="1146"/>
    </location>
</feature>
<dbReference type="Gene3D" id="2.30.29.30">
    <property type="entry name" value="Pleckstrin-homology domain (PH domain)/Phosphotyrosine-binding domain (PTB)"/>
    <property type="match status" value="1"/>
</dbReference>
<dbReference type="Pfam" id="PF00373">
    <property type="entry name" value="FERM_M"/>
    <property type="match status" value="1"/>
</dbReference>
<feature type="domain" description="PDZ" evidence="3">
    <location>
        <begin position="65"/>
        <end position="143"/>
    </location>
</feature>
<dbReference type="OMA" id="WFSGCER"/>
<dbReference type="InterPro" id="IPR035963">
    <property type="entry name" value="FERM_2"/>
</dbReference>
<dbReference type="SUPFAM" id="SSF50156">
    <property type="entry name" value="PDZ domain-like"/>
    <property type="match status" value="1"/>
</dbReference>
<feature type="compositionally biased region" description="Basic and acidic residues" evidence="1">
    <location>
        <begin position="1167"/>
        <end position="1180"/>
    </location>
</feature>
<dbReference type="SMART" id="SM00295">
    <property type="entry name" value="B41"/>
    <property type="match status" value="1"/>
</dbReference>
<feature type="region of interest" description="Disordered" evidence="1">
    <location>
        <begin position="860"/>
        <end position="940"/>
    </location>
</feature>
<dbReference type="InterPro" id="IPR036034">
    <property type="entry name" value="PDZ_sf"/>
</dbReference>
<feature type="compositionally biased region" description="Basic and acidic residues" evidence="1">
    <location>
        <begin position="577"/>
        <end position="634"/>
    </location>
</feature>
<dbReference type="SMART" id="SM00228">
    <property type="entry name" value="PDZ"/>
    <property type="match status" value="1"/>
</dbReference>
<feature type="domain" description="Ras-associating" evidence="4">
    <location>
        <begin position="189"/>
        <end position="285"/>
    </location>
</feature>
<feature type="compositionally biased region" description="Acidic residues" evidence="1">
    <location>
        <begin position="635"/>
        <end position="645"/>
    </location>
</feature>
<dbReference type="Ensembl" id="ENSKMAT00000027770.1">
    <property type="protein sequence ID" value="ENSKMAP00000027426.1"/>
    <property type="gene ID" value="ENSKMAG00000020334.1"/>
</dbReference>
<dbReference type="RefSeq" id="XP_037830784.1">
    <property type="nucleotide sequence ID" value="XM_037974856.1"/>
</dbReference>
<dbReference type="CDD" id="cd13183">
    <property type="entry name" value="FERM_C_FRMPD1_FRMPD3_FRMPD4"/>
    <property type="match status" value="1"/>
</dbReference>
<dbReference type="InterPro" id="IPR029071">
    <property type="entry name" value="Ubiquitin-like_domsf"/>
</dbReference>
<organism evidence="5 6">
    <name type="scientific">Kryptolebias marmoratus</name>
    <name type="common">Mangrove killifish</name>
    <name type="synonym">Rivulus marmoratus</name>
    <dbReference type="NCBI Taxonomy" id="37003"/>
    <lineage>
        <taxon>Eukaryota</taxon>
        <taxon>Metazoa</taxon>
        <taxon>Chordata</taxon>
        <taxon>Craniata</taxon>
        <taxon>Vertebrata</taxon>
        <taxon>Euteleostomi</taxon>
        <taxon>Actinopterygii</taxon>
        <taxon>Neopterygii</taxon>
        <taxon>Teleostei</taxon>
        <taxon>Neoteleostei</taxon>
        <taxon>Acanthomorphata</taxon>
        <taxon>Ovalentaria</taxon>
        <taxon>Atherinomorphae</taxon>
        <taxon>Cyprinodontiformes</taxon>
        <taxon>Rivulidae</taxon>
        <taxon>Kryptolebias</taxon>
    </lineage>
</organism>
<dbReference type="RefSeq" id="XP_017287953.1">
    <property type="nucleotide sequence ID" value="XM_017432464.3"/>
</dbReference>
<dbReference type="RefSeq" id="XP_037830783.1">
    <property type="nucleotide sequence ID" value="XM_037974855.1"/>
</dbReference>
<dbReference type="InterPro" id="IPR014352">
    <property type="entry name" value="FERM/acyl-CoA-bd_prot_sf"/>
</dbReference>
<feature type="region of interest" description="Disordered" evidence="1">
    <location>
        <begin position="1503"/>
        <end position="1526"/>
    </location>
</feature>
<dbReference type="PANTHER" id="PTHR46221">
    <property type="entry name" value="FERM AND PDZ DOMAIN-CONTAINING PROTEIN FAMILY MEMBER"/>
    <property type="match status" value="1"/>
</dbReference>
<evidence type="ECO:0000259" key="4">
    <source>
        <dbReference type="PROSITE" id="PS50200"/>
    </source>
</evidence>
<reference evidence="5" key="1">
    <citation type="submission" date="2025-08" db="UniProtKB">
        <authorList>
            <consortium name="Ensembl"/>
        </authorList>
    </citation>
    <scope>IDENTIFICATION</scope>
</reference>
<feature type="compositionally biased region" description="Pro residues" evidence="1">
    <location>
        <begin position="898"/>
        <end position="907"/>
    </location>
</feature>
<dbReference type="InterPro" id="IPR019748">
    <property type="entry name" value="FERM_central"/>
</dbReference>
<evidence type="ECO:0000313" key="5">
    <source>
        <dbReference type="Ensembl" id="ENSKMAP00000027426.1"/>
    </source>
</evidence>
<accession>A0A3Q3BDM1</accession>
<dbReference type="PROSITE" id="PS50200">
    <property type="entry name" value="RA"/>
    <property type="match status" value="1"/>
</dbReference>
<feature type="compositionally biased region" description="Basic and acidic residues" evidence="1">
    <location>
        <begin position="954"/>
        <end position="973"/>
    </location>
</feature>
<dbReference type="CDD" id="cd14473">
    <property type="entry name" value="FERM_B-lobe"/>
    <property type="match status" value="1"/>
</dbReference>
<feature type="region of interest" description="Disordered" evidence="1">
    <location>
        <begin position="783"/>
        <end position="839"/>
    </location>
</feature>
<dbReference type="GeneID" id="108245503"/>
<feature type="region of interest" description="Disordered" evidence="1">
    <location>
        <begin position="953"/>
        <end position="1205"/>
    </location>
</feature>
<dbReference type="Gene3D" id="1.20.80.10">
    <property type="match status" value="1"/>
</dbReference>
<feature type="region of interest" description="Disordered" evidence="1">
    <location>
        <begin position="542"/>
        <end position="672"/>
    </location>
</feature>
<feature type="compositionally biased region" description="Basic and acidic residues" evidence="1">
    <location>
        <begin position="1076"/>
        <end position="1093"/>
    </location>
</feature>
<dbReference type="OrthoDB" id="5859304at2759"/>
<feature type="compositionally biased region" description="Basic and acidic residues" evidence="1">
    <location>
        <begin position="547"/>
        <end position="561"/>
    </location>
</feature>
<dbReference type="SUPFAM" id="SSF47031">
    <property type="entry name" value="Second domain of FERM"/>
    <property type="match status" value="1"/>
</dbReference>
<dbReference type="InterPro" id="IPR001478">
    <property type="entry name" value="PDZ"/>
</dbReference>
<dbReference type="GeneTree" id="ENSGT00950000183035"/>
<dbReference type="KEGG" id="kmr:108245503"/>
<dbReference type="Gene3D" id="2.30.42.10">
    <property type="match status" value="1"/>
</dbReference>
<dbReference type="PROSITE" id="PS50106">
    <property type="entry name" value="PDZ"/>
    <property type="match status" value="1"/>
</dbReference>
<keyword evidence="6" id="KW-1185">Reference proteome</keyword>
<dbReference type="CDD" id="cd06769">
    <property type="entry name" value="PDZ_FRMPD1_3_4-like"/>
    <property type="match status" value="1"/>
</dbReference>
<dbReference type="InterPro" id="IPR019749">
    <property type="entry name" value="Band_41_domain"/>
</dbReference>
<reference evidence="5" key="2">
    <citation type="submission" date="2025-09" db="UniProtKB">
        <authorList>
            <consortium name="Ensembl"/>
        </authorList>
    </citation>
    <scope>IDENTIFICATION</scope>
</reference>
<dbReference type="InterPro" id="IPR000159">
    <property type="entry name" value="RA_dom"/>
</dbReference>
<evidence type="ECO:0000259" key="2">
    <source>
        <dbReference type="PROSITE" id="PS50057"/>
    </source>
</evidence>
<dbReference type="STRING" id="37003.ENSKMAP00000027426"/>
<dbReference type="InterPro" id="IPR000299">
    <property type="entry name" value="FERM_domain"/>
</dbReference>
<dbReference type="SUPFAM" id="SSF54236">
    <property type="entry name" value="Ubiquitin-like"/>
    <property type="match status" value="1"/>
</dbReference>
<dbReference type="SUPFAM" id="SSF50729">
    <property type="entry name" value="PH domain-like"/>
    <property type="match status" value="1"/>
</dbReference>
<feature type="domain" description="FERM" evidence="2">
    <location>
        <begin position="188"/>
        <end position="502"/>
    </location>
</feature>
<dbReference type="GO" id="GO:0007165">
    <property type="term" value="P:signal transduction"/>
    <property type="evidence" value="ECO:0007669"/>
    <property type="project" value="InterPro"/>
</dbReference>
<feature type="compositionally biased region" description="Polar residues" evidence="1">
    <location>
        <begin position="1033"/>
        <end position="1047"/>
    </location>
</feature>
<proteinExistence type="predicted"/>
<dbReference type="PANTHER" id="PTHR46221:SF2">
    <property type="entry name" value="FERM AND PDZ DOMAIN-CONTAINING PROTEIN 1"/>
    <property type="match status" value="1"/>
</dbReference>